<accession>A0A9W6LNA1</accession>
<dbReference type="InterPro" id="IPR011990">
    <property type="entry name" value="TPR-like_helical_dom_sf"/>
</dbReference>
<name>A0A9W6LNA1_9FUSO</name>
<evidence type="ECO:0000256" key="1">
    <source>
        <dbReference type="PROSITE-ProRule" id="PRU00339"/>
    </source>
</evidence>
<dbReference type="Gene3D" id="1.25.40.10">
    <property type="entry name" value="Tetratricopeptide repeat domain"/>
    <property type="match status" value="1"/>
</dbReference>
<evidence type="ECO:0000313" key="2">
    <source>
        <dbReference type="EMBL" id="GLI57121.1"/>
    </source>
</evidence>
<gene>
    <name evidence="2" type="ORF">PM10SUCC1_26350</name>
</gene>
<dbReference type="InterPro" id="IPR019734">
    <property type="entry name" value="TPR_rpt"/>
</dbReference>
<dbReference type="Proteomes" id="UP001144471">
    <property type="component" value="Unassembled WGS sequence"/>
</dbReference>
<sequence>MESNPREAKKFVYYGNIRYLKRDYEGALEYYKKALERDYFDGGIHYNLGLIMEKLQDYEGALRNYLTSMKLSCQTETYYAKSQRKVRNLKLHLKARKK</sequence>
<proteinExistence type="predicted"/>
<dbReference type="EMBL" id="BSDY01000013">
    <property type="protein sequence ID" value="GLI57121.1"/>
    <property type="molecule type" value="Genomic_DNA"/>
</dbReference>
<reference evidence="2" key="1">
    <citation type="submission" date="2022-12" db="EMBL/GenBank/DDBJ databases">
        <title>Reference genome sequencing for broad-spectrum identification of bacterial and archaeal isolates by mass spectrometry.</title>
        <authorList>
            <person name="Sekiguchi Y."/>
            <person name="Tourlousse D.M."/>
        </authorList>
    </citation>
    <scope>NUCLEOTIDE SEQUENCE</scope>
    <source>
        <strain evidence="2">10succ1</strain>
    </source>
</reference>
<keyword evidence="1" id="KW-0802">TPR repeat</keyword>
<keyword evidence="3" id="KW-1185">Reference proteome</keyword>
<evidence type="ECO:0000313" key="3">
    <source>
        <dbReference type="Proteomes" id="UP001144471"/>
    </source>
</evidence>
<feature type="repeat" description="TPR" evidence="1">
    <location>
        <begin position="8"/>
        <end position="41"/>
    </location>
</feature>
<dbReference type="SUPFAM" id="SSF48452">
    <property type="entry name" value="TPR-like"/>
    <property type="match status" value="1"/>
</dbReference>
<dbReference type="AlphaFoldDB" id="A0A9W6LNA1"/>
<organism evidence="2 3">
    <name type="scientific">Propionigenium maris DSM 9537</name>
    <dbReference type="NCBI Taxonomy" id="1123000"/>
    <lineage>
        <taxon>Bacteria</taxon>
        <taxon>Fusobacteriati</taxon>
        <taxon>Fusobacteriota</taxon>
        <taxon>Fusobacteriia</taxon>
        <taxon>Fusobacteriales</taxon>
        <taxon>Fusobacteriaceae</taxon>
        <taxon>Propionigenium</taxon>
    </lineage>
</organism>
<comment type="caution">
    <text evidence="2">The sequence shown here is derived from an EMBL/GenBank/DDBJ whole genome shotgun (WGS) entry which is preliminary data.</text>
</comment>
<protein>
    <recommendedName>
        <fullName evidence="4">Tetratricopeptide repeat protein</fullName>
    </recommendedName>
</protein>
<evidence type="ECO:0008006" key="4">
    <source>
        <dbReference type="Google" id="ProtNLM"/>
    </source>
</evidence>
<dbReference type="PROSITE" id="PS50005">
    <property type="entry name" value="TPR"/>
    <property type="match status" value="1"/>
</dbReference>